<feature type="compositionally biased region" description="Basic and acidic residues" evidence="11">
    <location>
        <begin position="520"/>
        <end position="531"/>
    </location>
</feature>
<dbReference type="Gene3D" id="2.20.70.10">
    <property type="match status" value="2"/>
</dbReference>
<feature type="domain" description="WW" evidence="12">
    <location>
        <begin position="945"/>
        <end position="978"/>
    </location>
</feature>
<comment type="pathway">
    <text evidence="3">Protein modification; protein ubiquitination.</text>
</comment>
<name>A0A8D0RN76_PIG</name>
<evidence type="ECO:0000256" key="7">
    <source>
        <dbReference type="ARBA" id="ARBA00022679"/>
    </source>
</evidence>
<evidence type="ECO:0000256" key="10">
    <source>
        <dbReference type="PROSITE-ProRule" id="PRU00104"/>
    </source>
</evidence>
<dbReference type="FunFam" id="2.20.70.10:FF:000048">
    <property type="entry name" value="HECT, C2 and WW domain-containing E3 ubiquitin protein ligase 1"/>
    <property type="match status" value="1"/>
</dbReference>
<protein>
    <recommendedName>
        <fullName evidence="4">HECT-type E3 ubiquitin transferase</fullName>
        <ecNumber evidence="4">2.3.2.26</ecNumber>
    </recommendedName>
</protein>
<keyword evidence="7" id="KW-0808">Transferase</keyword>
<dbReference type="Gene3D" id="3.30.2160.10">
    <property type="entry name" value="Hect, E3 ligase catalytic domain"/>
    <property type="match status" value="1"/>
</dbReference>
<dbReference type="InterPro" id="IPR040524">
    <property type="entry name" value="HECW1_helix"/>
</dbReference>
<dbReference type="GO" id="GO:0016567">
    <property type="term" value="P:protein ubiquitination"/>
    <property type="evidence" value="ECO:0007669"/>
    <property type="project" value="UniProtKB-UniPathway"/>
</dbReference>
<dbReference type="PROSITE" id="PS50237">
    <property type="entry name" value="HECT"/>
    <property type="match status" value="1"/>
</dbReference>
<dbReference type="InterPro" id="IPR050409">
    <property type="entry name" value="E3_ubiq-protein_ligase"/>
</dbReference>
<proteinExistence type="predicted"/>
<dbReference type="Gene3D" id="2.60.40.2840">
    <property type="match status" value="1"/>
</dbReference>
<dbReference type="CDD" id="cd00078">
    <property type="entry name" value="HECTc"/>
    <property type="match status" value="1"/>
</dbReference>
<keyword evidence="9 10" id="KW-0833">Ubl conjugation pathway</keyword>
<feature type="compositionally biased region" description="Low complexity" evidence="11">
    <location>
        <begin position="553"/>
        <end position="565"/>
    </location>
</feature>
<comment type="catalytic activity">
    <reaction evidence="1">
        <text>S-ubiquitinyl-[E2 ubiquitin-conjugating enzyme]-L-cysteine + [acceptor protein]-L-lysine = [E2 ubiquitin-conjugating enzyme]-L-cysteine + N(6)-ubiquitinyl-[acceptor protein]-L-lysine.</text>
        <dbReference type="EC" id="2.3.2.26"/>
    </reaction>
</comment>
<dbReference type="InterPro" id="IPR000569">
    <property type="entry name" value="HECT_dom"/>
</dbReference>
<feature type="domain" description="HECT" evidence="13">
    <location>
        <begin position="1198"/>
        <end position="1533"/>
    </location>
</feature>
<evidence type="ECO:0000256" key="8">
    <source>
        <dbReference type="ARBA" id="ARBA00022737"/>
    </source>
</evidence>
<dbReference type="InterPro" id="IPR001202">
    <property type="entry name" value="WW_dom"/>
</dbReference>
<sequence length="1533" mass="169942">MLLHLCSVKNLYQNRFLGLAAMASPSRSSQNRRRCKEPLRHSYNPGQFHSMAIRTGPHGAVTIPRSTSDTDLVTSDSRSTLMVSSSYYSIGHSQDLVIHWDIKEEVDAGDWIGMYLIDEVLSENFLDYKNRGVNGSHRGQIIWKIDASSYFVEPETKICFKYYHGVSGALRATTPSVTVKNSAAPIFKSIGSDETVQGQGSRRLISFSLSDFQAMGLKKGMFFNPDPYLKISIQPGKHSIFPALPQDRVVSYTLGRRLPTDHVSGQLQFRFEITSSIHPDDEEISVSTEPESAEIQDSPMNSLVASSGPAEPHHAPEPSGTPKPEQLSQGSTAGTAENENLELANPVEAAEGTTEAGDDGTGSVGPEGAGELLAPGPEDAEPALSAEELAERLDLGGEAALPGLLEDGQAPGSPGEPVAEESAPESRFGGQEEEKEQAQEEEGDVAALGQGENRLQLRASVKRKSRPCSLPVSELETVIASTCGEPETPRTHYIRIHTLLHSLPSAQGGSADDEGAEEEATLKDASEKDALSEVDTIAAEPPPLEEDGEEPEGATPGTGPPGHTGLANGSVPDGDTLPSTGSESDSSPRQGGDHSCEGCDGSCCSPSCYSSSCYSTSCYSSSCYSASCYSPSCYNGSRFASHTRFSSVDSAKISESTVFSSQDDEEEENSAFESVPDSVQSPELDPESANGAGPWQEELAAPTGSVARTVEGLESPVAGPSHRREGESPRLHNPQPVSQLPSLRPEHHHYPTIDEPLPPNWEARIDSHGRVFYVDHVNRTTTWQRPTAAATPDGMRRSGSIQQMEQLNRRYQNIQRTIATERPEEDSGSQSCEQVPAGGSGGGGGSDSEAESSQSSLDLRRDGSLSPVNSQKITLLLQSPAVKFITNPEFFTVLHANYSAYRVFTSSTCLKHMILKVRRDARNFERYQHNRDLVNFINMFADTRLELPRGWEIKTDQQGKSFFVDHNSRATTFIDPRIPLQNGRLPNHLTHRQHLQRLRSYSAGEASEVSRNRGASLLARPGHSLVAAIRSQHQHEPLPLAYNDKIVAFLRQPNIFEMLQERQPSLARNHALREKIHYIRTEGNHGLEKLSCDADLVILLSLFEEEIMSYVPLQAAFHPGYSFSPRCSPCSSPQNSPGLQRASARAPSPYRRDFEAKLRNFYRKLEAKGFGQGPGKIKLIIRRDHLLEGTFNQVMAYSRKELQRSKLYITFVGEEGLDYSGPSREFFFLLSQELFNPYYGLFEYSANDTYTVQISPMSAFVENHLEWFRFSGRILGLALIHQYLLDAFFTRPFYKALLRLPCDLSDLEYLDEEFHQSLQWMKDHNITDILDLTFTVNEEVFGQVTERELKSGGANTQVTEKNKKEYIERMVRWRVERGVVQQTEALVRGFYEVVDSRLVSVFDARELELVIAGTAEIDLADWRNNAEYRGGYHDGHLVIRWFWAAVERFNNEQRLRLLQFVTGTSSVPYEGFAALRGSNGLRRFCIEKWGKITSLPRAHTCFNRLDLPPYPSYSMLYEKLLTAVEETSTFGLE</sequence>
<feature type="compositionally biased region" description="Acidic residues" evidence="11">
    <location>
        <begin position="543"/>
        <end position="552"/>
    </location>
</feature>
<feature type="domain" description="WW" evidence="12">
    <location>
        <begin position="755"/>
        <end position="788"/>
    </location>
</feature>
<organism evidence="14 15">
    <name type="scientific">Sus scrofa</name>
    <name type="common">Pig</name>
    <dbReference type="NCBI Taxonomy" id="9823"/>
    <lineage>
        <taxon>Eukaryota</taxon>
        <taxon>Metazoa</taxon>
        <taxon>Chordata</taxon>
        <taxon>Craniata</taxon>
        <taxon>Vertebrata</taxon>
        <taxon>Euteleostomi</taxon>
        <taxon>Mammalia</taxon>
        <taxon>Eutheria</taxon>
        <taxon>Laurasiatheria</taxon>
        <taxon>Artiodactyla</taxon>
        <taxon>Suina</taxon>
        <taxon>Suidae</taxon>
        <taxon>Sus</taxon>
    </lineage>
</organism>
<evidence type="ECO:0000256" key="1">
    <source>
        <dbReference type="ARBA" id="ARBA00000885"/>
    </source>
</evidence>
<feature type="region of interest" description="Disordered" evidence="11">
    <location>
        <begin position="714"/>
        <end position="759"/>
    </location>
</feature>
<evidence type="ECO:0000256" key="4">
    <source>
        <dbReference type="ARBA" id="ARBA00012485"/>
    </source>
</evidence>
<dbReference type="PROSITE" id="PS50020">
    <property type="entry name" value="WW_DOMAIN_2"/>
    <property type="match status" value="2"/>
</dbReference>
<dbReference type="Gene3D" id="3.30.2410.10">
    <property type="entry name" value="Hect, E3 ligase catalytic domain"/>
    <property type="match status" value="1"/>
</dbReference>
<feature type="compositionally biased region" description="Gly residues" evidence="11">
    <location>
        <begin position="359"/>
        <end position="368"/>
    </location>
</feature>
<accession>A0A8D0RN76</accession>
<feature type="region of interest" description="Disordered" evidence="11">
    <location>
        <begin position="280"/>
        <end position="334"/>
    </location>
</feature>
<dbReference type="FunFam" id="2.20.70.10:FF:000007">
    <property type="entry name" value="E3 ubiquitin-protein ligase HECW2 isoform X1"/>
    <property type="match status" value="1"/>
</dbReference>
<dbReference type="GO" id="GO:0061630">
    <property type="term" value="F:ubiquitin protein ligase activity"/>
    <property type="evidence" value="ECO:0007669"/>
    <property type="project" value="UniProtKB-EC"/>
</dbReference>
<dbReference type="SMART" id="SM00456">
    <property type="entry name" value="WW"/>
    <property type="match status" value="2"/>
</dbReference>
<dbReference type="CDD" id="cd00201">
    <property type="entry name" value="WW"/>
    <property type="match status" value="2"/>
</dbReference>
<dbReference type="PROSITE" id="PS01159">
    <property type="entry name" value="WW_DOMAIN_1"/>
    <property type="match status" value="2"/>
</dbReference>
<reference evidence="14" key="1">
    <citation type="submission" date="2025-08" db="UniProtKB">
        <authorList>
            <consortium name="Ensembl"/>
        </authorList>
    </citation>
    <scope>IDENTIFICATION</scope>
</reference>
<evidence type="ECO:0000256" key="5">
    <source>
        <dbReference type="ARBA" id="ARBA00022490"/>
    </source>
</evidence>
<dbReference type="InterPro" id="IPR036020">
    <property type="entry name" value="WW_dom_sf"/>
</dbReference>
<dbReference type="GO" id="GO:0005737">
    <property type="term" value="C:cytoplasm"/>
    <property type="evidence" value="ECO:0007669"/>
    <property type="project" value="UniProtKB-SubCell"/>
</dbReference>
<dbReference type="Pfam" id="PF16562">
    <property type="entry name" value="HECW_N"/>
    <property type="match status" value="1"/>
</dbReference>
<dbReference type="FunFam" id="2.60.40.2840:FF:000001">
    <property type="entry name" value="E3 ubiquitin-protein ligase HECW2 isoform X1"/>
    <property type="match status" value="1"/>
</dbReference>
<feature type="active site" description="Glycyl thioester intermediate" evidence="10">
    <location>
        <position position="1501"/>
    </location>
</feature>
<dbReference type="InterPro" id="IPR035983">
    <property type="entry name" value="Hect_E3_ubiquitin_ligase"/>
</dbReference>
<dbReference type="FunFam" id="3.30.2410.10:FF:000002">
    <property type="entry name" value="E3 ubiquitin-protein ligase HECW2"/>
    <property type="match status" value="1"/>
</dbReference>
<dbReference type="Pfam" id="PF00397">
    <property type="entry name" value="WW"/>
    <property type="match status" value="1"/>
</dbReference>
<evidence type="ECO:0000256" key="9">
    <source>
        <dbReference type="ARBA" id="ARBA00022786"/>
    </source>
</evidence>
<keyword evidence="5" id="KW-0963">Cytoplasm</keyword>
<feature type="region of interest" description="Disordered" evidence="11">
    <location>
        <begin position="402"/>
        <end position="451"/>
    </location>
</feature>
<dbReference type="Ensembl" id="ENSSSCT00025043344.1">
    <property type="protein sequence ID" value="ENSSSCP00025018434.1"/>
    <property type="gene ID" value="ENSSSCG00025031706.1"/>
</dbReference>
<dbReference type="Pfam" id="PF00632">
    <property type="entry name" value="HECT"/>
    <property type="match status" value="1"/>
</dbReference>
<evidence type="ECO:0000256" key="3">
    <source>
        <dbReference type="ARBA" id="ARBA00004906"/>
    </source>
</evidence>
<dbReference type="FunFam" id="3.30.2160.10:FF:000005">
    <property type="entry name" value="E3 ubiquitin-protein ligase HECW2 isoform X1"/>
    <property type="match status" value="1"/>
</dbReference>
<dbReference type="FunFam" id="3.90.1750.10:FF:000004">
    <property type="entry name" value="E3 ubiquitin-protein ligase HECW2 isoform X1"/>
    <property type="match status" value="1"/>
</dbReference>
<dbReference type="FunFam" id="3.90.1750.10:FF:000036">
    <property type="entry name" value="E3 ubiquitin-protein ligase HECW2"/>
    <property type="match status" value="1"/>
</dbReference>
<evidence type="ECO:0000313" key="15">
    <source>
        <dbReference type="Proteomes" id="UP000694727"/>
    </source>
</evidence>
<dbReference type="PANTHER" id="PTHR11254:SF79">
    <property type="entry name" value="E3 UBIQUITIN-PROTEIN LIGASE HECW1"/>
    <property type="match status" value="1"/>
</dbReference>
<dbReference type="PANTHER" id="PTHR11254">
    <property type="entry name" value="HECT DOMAIN UBIQUITIN-PROTEIN LIGASE"/>
    <property type="match status" value="1"/>
</dbReference>
<dbReference type="EC" id="2.3.2.26" evidence="4"/>
<evidence type="ECO:0000259" key="12">
    <source>
        <dbReference type="PROSITE" id="PS50020"/>
    </source>
</evidence>
<dbReference type="SMART" id="SM00119">
    <property type="entry name" value="HECTc"/>
    <property type="match status" value="1"/>
</dbReference>
<dbReference type="SUPFAM" id="SSF56204">
    <property type="entry name" value="Hect, E3 ligase catalytic domain"/>
    <property type="match status" value="1"/>
</dbReference>
<evidence type="ECO:0000256" key="6">
    <source>
        <dbReference type="ARBA" id="ARBA00022553"/>
    </source>
</evidence>
<dbReference type="UniPathway" id="UPA00143"/>
<evidence type="ECO:0000256" key="11">
    <source>
        <dbReference type="SAM" id="MobiDB-lite"/>
    </source>
</evidence>
<feature type="region of interest" description="Disordered" evidence="11">
    <location>
        <begin position="656"/>
        <end position="696"/>
    </location>
</feature>
<evidence type="ECO:0000259" key="13">
    <source>
        <dbReference type="PROSITE" id="PS50237"/>
    </source>
</evidence>
<feature type="region of interest" description="Disordered" evidence="11">
    <location>
        <begin position="350"/>
        <end position="382"/>
    </location>
</feature>
<dbReference type="SUPFAM" id="SSF51045">
    <property type="entry name" value="WW domain"/>
    <property type="match status" value="2"/>
</dbReference>
<evidence type="ECO:0000256" key="2">
    <source>
        <dbReference type="ARBA" id="ARBA00004496"/>
    </source>
</evidence>
<dbReference type="Gene3D" id="3.90.1750.10">
    <property type="entry name" value="Hect, E3 ligase catalytic domains"/>
    <property type="match status" value="1"/>
</dbReference>
<feature type="compositionally biased region" description="Polar residues" evidence="11">
    <location>
        <begin position="577"/>
        <end position="589"/>
    </location>
</feature>
<dbReference type="InterPro" id="IPR032348">
    <property type="entry name" value="HECW_N"/>
</dbReference>
<dbReference type="Pfam" id="PF18436">
    <property type="entry name" value="HECW1_helix"/>
    <property type="match status" value="1"/>
</dbReference>
<dbReference type="Proteomes" id="UP000694727">
    <property type="component" value="Unplaced"/>
</dbReference>
<evidence type="ECO:0000313" key="14">
    <source>
        <dbReference type="Ensembl" id="ENSSSCP00025018434.1"/>
    </source>
</evidence>
<feature type="region of interest" description="Disordered" evidence="11">
    <location>
        <begin position="820"/>
        <end position="865"/>
    </location>
</feature>
<comment type="subcellular location">
    <subcellularLocation>
        <location evidence="2">Cytoplasm</location>
    </subcellularLocation>
</comment>
<feature type="region of interest" description="Disordered" evidence="11">
    <location>
        <begin position="504"/>
        <end position="597"/>
    </location>
</feature>
<keyword evidence="6" id="KW-0597">Phosphoprotein</keyword>
<keyword evidence="8" id="KW-0677">Repeat</keyword>